<accession>E3JC00</accession>
<dbReference type="SUPFAM" id="SSF53720">
    <property type="entry name" value="ALDH-like"/>
    <property type="match status" value="1"/>
</dbReference>
<dbReference type="GO" id="GO:0004029">
    <property type="term" value="F:aldehyde dehydrogenase (NAD+) activity"/>
    <property type="evidence" value="ECO:0007669"/>
    <property type="project" value="UniProtKB-EC"/>
</dbReference>
<feature type="active site" evidence="5">
    <location>
        <position position="253"/>
    </location>
</feature>
<dbReference type="PANTHER" id="PTHR42804:SF1">
    <property type="entry name" value="ALDEHYDE DEHYDROGENASE-RELATED"/>
    <property type="match status" value="1"/>
</dbReference>
<evidence type="ECO:0000313" key="9">
    <source>
        <dbReference type="Proteomes" id="UP000002484"/>
    </source>
</evidence>
<keyword evidence="9" id="KW-1185">Reference proteome</keyword>
<feature type="domain" description="Aldehyde dehydrogenase" evidence="7">
    <location>
        <begin position="16"/>
        <end position="478"/>
    </location>
</feature>
<evidence type="ECO:0000256" key="1">
    <source>
        <dbReference type="ARBA" id="ARBA00009986"/>
    </source>
</evidence>
<dbReference type="RefSeq" id="WP_013425428.1">
    <property type="nucleotide sequence ID" value="NC_014666.1"/>
</dbReference>
<dbReference type="InParanoid" id="E3JC00"/>
<dbReference type="EMBL" id="CP002299">
    <property type="protein sequence ID" value="ADP82310.1"/>
    <property type="molecule type" value="Genomic_DNA"/>
</dbReference>
<gene>
    <name evidence="8" type="ordered locus">FraEuI1c_4311</name>
</gene>
<dbReference type="InterPro" id="IPR016161">
    <property type="entry name" value="Ald_DH/histidinol_DH"/>
</dbReference>
<protein>
    <recommendedName>
        <fullName evidence="3">aldehyde dehydrogenase (NAD(+))</fullName>
        <ecNumber evidence="3">1.2.1.3</ecNumber>
    </recommendedName>
</protein>
<dbReference type="eggNOG" id="COG1012">
    <property type="taxonomic scope" value="Bacteria"/>
</dbReference>
<dbReference type="KEGG" id="fri:FraEuI1c_4311"/>
<dbReference type="FunFam" id="3.40.605.10:FF:000007">
    <property type="entry name" value="NAD/NADP-dependent betaine aldehyde dehydrogenase"/>
    <property type="match status" value="1"/>
</dbReference>
<dbReference type="InterPro" id="IPR016162">
    <property type="entry name" value="Ald_DH_N"/>
</dbReference>
<evidence type="ECO:0000256" key="5">
    <source>
        <dbReference type="PROSITE-ProRule" id="PRU10007"/>
    </source>
</evidence>
<dbReference type="PANTHER" id="PTHR42804">
    <property type="entry name" value="ALDEHYDE DEHYDROGENASE"/>
    <property type="match status" value="1"/>
</dbReference>
<dbReference type="CDD" id="cd07139">
    <property type="entry name" value="ALDH_AldA-Rv0768"/>
    <property type="match status" value="1"/>
</dbReference>
<dbReference type="InterPro" id="IPR015590">
    <property type="entry name" value="Aldehyde_DH_dom"/>
</dbReference>
<dbReference type="AlphaFoldDB" id="E3JC00"/>
<dbReference type="Gene3D" id="3.40.605.10">
    <property type="entry name" value="Aldehyde Dehydrogenase, Chain A, domain 1"/>
    <property type="match status" value="1"/>
</dbReference>
<keyword evidence="2 6" id="KW-0560">Oxidoreductase</keyword>
<evidence type="ECO:0000256" key="4">
    <source>
        <dbReference type="ARBA" id="ARBA00049194"/>
    </source>
</evidence>
<dbReference type="HOGENOM" id="CLU_005391_0_2_11"/>
<evidence type="ECO:0000256" key="2">
    <source>
        <dbReference type="ARBA" id="ARBA00023002"/>
    </source>
</evidence>
<evidence type="ECO:0000256" key="3">
    <source>
        <dbReference type="ARBA" id="ARBA00024226"/>
    </source>
</evidence>
<dbReference type="Pfam" id="PF00171">
    <property type="entry name" value="Aldedh"/>
    <property type="match status" value="1"/>
</dbReference>
<evidence type="ECO:0000256" key="6">
    <source>
        <dbReference type="RuleBase" id="RU003345"/>
    </source>
</evidence>
<sequence length="483" mass="50190">MTTVIERDQLFVGGRWRNPASGERIEVRSPHDQRQVASVPLAVEADADAAVGAARAALDGGDWAATTGKDRAEVIRRVSAGLQARAEELAGLVTDEMGSPAKFSLFGQAIAPAMVLDGYAELAERFPFEERRAGLVGPVLIQKVPVGVAVGIVPWNVPIFLACMKLGAALAAGTPIILKPPPEAPVSSFLLAEVLLDAGLPAGAVSILPGGADLGRYLVAHPGVDKVSFTGSSAAGRTIGATCGQLVRRCTLELGGKSAGIILDDADLATVVPQLLDSGLQNNGQVCAAQSRILAPAVRYNEIVDALADHVRGLVVGDPRDPATDVGPVVSGRQRDRVEGYLADGMASGARLLVGGGRPAGLDAGFYVEPTLFADVENTSRIAREEIFGPVVTVIRYRDTDEAVAIANDSDYGLSGSVWTADTDRGVAVASRIRTGTCAVNSVAVVEPRSPFGGFKQSGIGREMGPEGVEAYLETRTVVLPFG</sequence>
<evidence type="ECO:0000259" key="7">
    <source>
        <dbReference type="Pfam" id="PF00171"/>
    </source>
</evidence>
<dbReference type="FunCoup" id="E3JC00">
    <property type="interactions" value="215"/>
</dbReference>
<dbReference type="InterPro" id="IPR016160">
    <property type="entry name" value="Ald_DH_CS_CYS"/>
</dbReference>
<comment type="catalytic activity">
    <reaction evidence="4">
        <text>an aldehyde + NAD(+) + H2O = a carboxylate + NADH + 2 H(+)</text>
        <dbReference type="Rhea" id="RHEA:16185"/>
        <dbReference type="ChEBI" id="CHEBI:15377"/>
        <dbReference type="ChEBI" id="CHEBI:15378"/>
        <dbReference type="ChEBI" id="CHEBI:17478"/>
        <dbReference type="ChEBI" id="CHEBI:29067"/>
        <dbReference type="ChEBI" id="CHEBI:57540"/>
        <dbReference type="ChEBI" id="CHEBI:57945"/>
        <dbReference type="EC" id="1.2.1.3"/>
    </reaction>
</comment>
<organism evidence="8 9">
    <name type="scientific">Pseudofrankia inefficax (strain DSM 45817 / CECT 9037 / DDB 130130 / EuI1c)</name>
    <name type="common">Frankia inefficax</name>
    <dbReference type="NCBI Taxonomy" id="298654"/>
    <lineage>
        <taxon>Bacteria</taxon>
        <taxon>Bacillati</taxon>
        <taxon>Actinomycetota</taxon>
        <taxon>Actinomycetes</taxon>
        <taxon>Frankiales</taxon>
        <taxon>Frankiaceae</taxon>
        <taxon>Pseudofrankia</taxon>
    </lineage>
</organism>
<comment type="similarity">
    <text evidence="1 6">Belongs to the aldehyde dehydrogenase family.</text>
</comment>
<name>E3JC00_PSEI1</name>
<reference evidence="8 9" key="1">
    <citation type="submission" date="2010-10" db="EMBL/GenBank/DDBJ databases">
        <title>Complete sequence of Frankia sp. EuI1c.</title>
        <authorList>
            <consortium name="US DOE Joint Genome Institute"/>
            <person name="Lucas S."/>
            <person name="Copeland A."/>
            <person name="Lapidus A."/>
            <person name="Cheng J.-F."/>
            <person name="Bruce D."/>
            <person name="Goodwin L."/>
            <person name="Pitluck S."/>
            <person name="Chertkov O."/>
            <person name="Detter J.C."/>
            <person name="Han C."/>
            <person name="Tapia R."/>
            <person name="Land M."/>
            <person name="Hauser L."/>
            <person name="Jeffries C."/>
            <person name="Kyrpides N."/>
            <person name="Ivanova N."/>
            <person name="Mikhailova N."/>
            <person name="Beauchemin N."/>
            <person name="Sen A."/>
            <person name="Sur S.A."/>
            <person name="Gtari M."/>
            <person name="Wall L."/>
            <person name="Tisa L."/>
            <person name="Woyke T."/>
        </authorList>
    </citation>
    <scope>NUCLEOTIDE SEQUENCE [LARGE SCALE GENOMIC DNA]</scope>
    <source>
        <strain evidence="9">DSM 45817 / CECT 9037 / EuI1c</strain>
    </source>
</reference>
<dbReference type="Proteomes" id="UP000002484">
    <property type="component" value="Chromosome"/>
</dbReference>
<dbReference type="OrthoDB" id="6882680at2"/>
<dbReference type="EC" id="1.2.1.3" evidence="3"/>
<proteinExistence type="inferred from homology"/>
<evidence type="ECO:0000313" key="8">
    <source>
        <dbReference type="EMBL" id="ADP82310.1"/>
    </source>
</evidence>
<dbReference type="STRING" id="298654.FraEuI1c_4311"/>
<dbReference type="PROSITE" id="PS00070">
    <property type="entry name" value="ALDEHYDE_DEHYDR_CYS"/>
    <property type="match status" value="1"/>
</dbReference>
<dbReference type="FunFam" id="3.40.309.10:FF:000009">
    <property type="entry name" value="Aldehyde dehydrogenase A"/>
    <property type="match status" value="1"/>
</dbReference>
<dbReference type="InterPro" id="IPR029510">
    <property type="entry name" value="Ald_DH_CS_GLU"/>
</dbReference>
<dbReference type="Gene3D" id="3.40.309.10">
    <property type="entry name" value="Aldehyde Dehydrogenase, Chain A, domain 2"/>
    <property type="match status" value="1"/>
</dbReference>
<dbReference type="PROSITE" id="PS00687">
    <property type="entry name" value="ALDEHYDE_DEHYDR_GLU"/>
    <property type="match status" value="1"/>
</dbReference>
<dbReference type="InterPro" id="IPR016163">
    <property type="entry name" value="Ald_DH_C"/>
</dbReference>